<gene>
    <name evidence="2" type="ORF">TKK_019366</name>
</gene>
<dbReference type="Proteomes" id="UP001627154">
    <property type="component" value="Unassembled WGS sequence"/>
</dbReference>
<evidence type="ECO:0000313" key="3">
    <source>
        <dbReference type="Proteomes" id="UP001627154"/>
    </source>
</evidence>
<reference evidence="2 3" key="1">
    <citation type="journal article" date="2024" name="bioRxiv">
        <title>A reference genome for Trichogramma kaykai: A tiny desert-dwelling parasitoid wasp with competing sex-ratio distorters.</title>
        <authorList>
            <person name="Culotta J."/>
            <person name="Lindsey A.R."/>
        </authorList>
    </citation>
    <scope>NUCLEOTIDE SEQUENCE [LARGE SCALE GENOMIC DNA]</scope>
    <source>
        <strain evidence="2 3">KSX58</strain>
    </source>
</reference>
<dbReference type="AlphaFoldDB" id="A0ABD2VW66"/>
<sequence>MLGFGANRLSDHGTKISYDPTWDGPLNVKRTAENIPFTVAYVLFVALWIGVAIYGMPFYLIGLTIIKKSSQGLIILFSKAMTTGDAGQNDFYHESEDFVFKEG</sequence>
<proteinExistence type="predicted"/>
<keyword evidence="1" id="KW-0472">Membrane</keyword>
<accession>A0ABD2VW66</accession>
<protein>
    <submittedName>
        <fullName evidence="2">Uncharacterized protein</fullName>
    </submittedName>
</protein>
<comment type="caution">
    <text evidence="2">The sequence shown here is derived from an EMBL/GenBank/DDBJ whole genome shotgun (WGS) entry which is preliminary data.</text>
</comment>
<organism evidence="2 3">
    <name type="scientific">Trichogramma kaykai</name>
    <dbReference type="NCBI Taxonomy" id="54128"/>
    <lineage>
        <taxon>Eukaryota</taxon>
        <taxon>Metazoa</taxon>
        <taxon>Ecdysozoa</taxon>
        <taxon>Arthropoda</taxon>
        <taxon>Hexapoda</taxon>
        <taxon>Insecta</taxon>
        <taxon>Pterygota</taxon>
        <taxon>Neoptera</taxon>
        <taxon>Endopterygota</taxon>
        <taxon>Hymenoptera</taxon>
        <taxon>Apocrita</taxon>
        <taxon>Proctotrupomorpha</taxon>
        <taxon>Chalcidoidea</taxon>
        <taxon>Trichogrammatidae</taxon>
        <taxon>Trichogramma</taxon>
    </lineage>
</organism>
<dbReference type="EMBL" id="JBJJXI010000166">
    <property type="protein sequence ID" value="KAL3384966.1"/>
    <property type="molecule type" value="Genomic_DNA"/>
</dbReference>
<name>A0ABD2VW66_9HYME</name>
<keyword evidence="1" id="KW-1133">Transmembrane helix</keyword>
<feature type="transmembrane region" description="Helical" evidence="1">
    <location>
        <begin position="39"/>
        <end position="61"/>
    </location>
</feature>
<evidence type="ECO:0000256" key="1">
    <source>
        <dbReference type="SAM" id="Phobius"/>
    </source>
</evidence>
<evidence type="ECO:0000313" key="2">
    <source>
        <dbReference type="EMBL" id="KAL3384966.1"/>
    </source>
</evidence>
<keyword evidence="1" id="KW-0812">Transmembrane</keyword>
<keyword evidence="3" id="KW-1185">Reference proteome</keyword>